<evidence type="ECO:0000256" key="9">
    <source>
        <dbReference type="ARBA" id="ARBA00032024"/>
    </source>
</evidence>
<dbReference type="InterPro" id="IPR013328">
    <property type="entry name" value="6PGD_dom2"/>
</dbReference>
<proteinExistence type="inferred from homology"/>
<evidence type="ECO:0000313" key="14">
    <source>
        <dbReference type="EMBL" id="SMP62624.1"/>
    </source>
</evidence>
<evidence type="ECO:0000256" key="3">
    <source>
        <dbReference type="ARBA" id="ARBA00007870"/>
    </source>
</evidence>
<dbReference type="AlphaFoldDB" id="A0AA45WX17"/>
<comment type="function">
    <text evidence="1 11">Catalyzes the NADPH-dependent reduction of ketopantoate into pantoic acid.</text>
</comment>
<evidence type="ECO:0000256" key="1">
    <source>
        <dbReference type="ARBA" id="ARBA00002919"/>
    </source>
</evidence>
<evidence type="ECO:0000256" key="8">
    <source>
        <dbReference type="ARBA" id="ARBA00023002"/>
    </source>
</evidence>
<dbReference type="InterPro" id="IPR050838">
    <property type="entry name" value="Ketopantoate_reductase"/>
</dbReference>
<evidence type="ECO:0000256" key="11">
    <source>
        <dbReference type="RuleBase" id="RU362068"/>
    </source>
</evidence>
<dbReference type="PANTHER" id="PTHR43765:SF2">
    <property type="entry name" value="2-DEHYDROPANTOATE 2-REDUCTASE"/>
    <property type="match status" value="1"/>
</dbReference>
<dbReference type="InterPro" id="IPR008927">
    <property type="entry name" value="6-PGluconate_DH-like_C_sf"/>
</dbReference>
<feature type="domain" description="Ketopantoate reductase N-terminal" evidence="12">
    <location>
        <begin position="3"/>
        <end position="151"/>
    </location>
</feature>
<dbReference type="PANTHER" id="PTHR43765">
    <property type="entry name" value="2-DEHYDROPANTOATE 2-REDUCTASE-RELATED"/>
    <property type="match status" value="1"/>
</dbReference>
<protein>
    <recommendedName>
        <fullName evidence="5 11">2-dehydropantoate 2-reductase</fullName>
        <ecNumber evidence="4 11">1.1.1.169</ecNumber>
    </recommendedName>
    <alternativeName>
        <fullName evidence="9 11">Ketopantoate reductase</fullName>
    </alternativeName>
</protein>
<dbReference type="EMBL" id="FXUF01000010">
    <property type="protein sequence ID" value="SMP62624.1"/>
    <property type="molecule type" value="Genomic_DNA"/>
</dbReference>
<evidence type="ECO:0000259" key="13">
    <source>
        <dbReference type="Pfam" id="PF08546"/>
    </source>
</evidence>
<dbReference type="SUPFAM" id="SSF48179">
    <property type="entry name" value="6-phosphogluconate dehydrogenase C-terminal domain-like"/>
    <property type="match status" value="1"/>
</dbReference>
<dbReference type="Pfam" id="PF08546">
    <property type="entry name" value="ApbA_C"/>
    <property type="match status" value="1"/>
</dbReference>
<dbReference type="Proteomes" id="UP001158066">
    <property type="component" value="Unassembled WGS sequence"/>
</dbReference>
<keyword evidence="7 11" id="KW-0521">NADP</keyword>
<comment type="caution">
    <text evidence="14">The sequence shown here is derived from an EMBL/GenBank/DDBJ whole genome shotgun (WGS) entry which is preliminary data.</text>
</comment>
<dbReference type="RefSeq" id="WP_283409827.1">
    <property type="nucleotide sequence ID" value="NZ_FXUF01000010.1"/>
</dbReference>
<evidence type="ECO:0000256" key="7">
    <source>
        <dbReference type="ARBA" id="ARBA00022857"/>
    </source>
</evidence>
<dbReference type="GO" id="GO:0005737">
    <property type="term" value="C:cytoplasm"/>
    <property type="evidence" value="ECO:0007669"/>
    <property type="project" value="TreeGrafter"/>
</dbReference>
<dbReference type="GO" id="GO:0008677">
    <property type="term" value="F:2-dehydropantoate 2-reductase activity"/>
    <property type="evidence" value="ECO:0007669"/>
    <property type="project" value="UniProtKB-EC"/>
</dbReference>
<accession>A0AA45WX17</accession>
<keyword evidence="8 11" id="KW-0560">Oxidoreductase</keyword>
<name>A0AA45WX17_9CLOT</name>
<comment type="pathway">
    <text evidence="2 11">Cofactor biosynthesis; (R)-pantothenate biosynthesis; (R)-pantoate from 3-methyl-2-oxobutanoate: step 2/2.</text>
</comment>
<keyword evidence="6 11" id="KW-0566">Pantothenate biosynthesis</keyword>
<dbReference type="Gene3D" id="1.10.1040.10">
    <property type="entry name" value="N-(1-d-carboxylethyl)-l-norvaline Dehydrogenase, domain 2"/>
    <property type="match status" value="1"/>
</dbReference>
<dbReference type="GO" id="GO:0050661">
    <property type="term" value="F:NADP binding"/>
    <property type="evidence" value="ECO:0007669"/>
    <property type="project" value="TreeGrafter"/>
</dbReference>
<comment type="similarity">
    <text evidence="3 11">Belongs to the ketopantoate reductase family.</text>
</comment>
<evidence type="ECO:0000259" key="12">
    <source>
        <dbReference type="Pfam" id="PF02558"/>
    </source>
</evidence>
<dbReference type="InterPro" id="IPR013332">
    <property type="entry name" value="KPR_N"/>
</dbReference>
<dbReference type="GO" id="GO:0015940">
    <property type="term" value="P:pantothenate biosynthetic process"/>
    <property type="evidence" value="ECO:0007669"/>
    <property type="project" value="UniProtKB-KW"/>
</dbReference>
<dbReference type="InterPro" id="IPR003710">
    <property type="entry name" value="ApbA"/>
</dbReference>
<keyword evidence="15" id="KW-1185">Reference proteome</keyword>
<dbReference type="InterPro" id="IPR013752">
    <property type="entry name" value="KPA_reductase"/>
</dbReference>
<gene>
    <name evidence="14" type="ORF">SAMN06296020_11040</name>
</gene>
<dbReference type="Gene3D" id="3.40.50.720">
    <property type="entry name" value="NAD(P)-binding Rossmann-like Domain"/>
    <property type="match status" value="1"/>
</dbReference>
<dbReference type="NCBIfam" id="TIGR00745">
    <property type="entry name" value="apbA_panE"/>
    <property type="match status" value="1"/>
</dbReference>
<dbReference type="SUPFAM" id="SSF51735">
    <property type="entry name" value="NAD(P)-binding Rossmann-fold domains"/>
    <property type="match status" value="1"/>
</dbReference>
<evidence type="ECO:0000256" key="10">
    <source>
        <dbReference type="ARBA" id="ARBA00048793"/>
    </source>
</evidence>
<dbReference type="Pfam" id="PF02558">
    <property type="entry name" value="ApbA"/>
    <property type="match status" value="1"/>
</dbReference>
<evidence type="ECO:0000256" key="4">
    <source>
        <dbReference type="ARBA" id="ARBA00013014"/>
    </source>
</evidence>
<dbReference type="EC" id="1.1.1.169" evidence="4 11"/>
<evidence type="ECO:0000256" key="2">
    <source>
        <dbReference type="ARBA" id="ARBA00004994"/>
    </source>
</evidence>
<comment type="catalytic activity">
    <reaction evidence="10 11">
        <text>(R)-pantoate + NADP(+) = 2-dehydropantoate + NADPH + H(+)</text>
        <dbReference type="Rhea" id="RHEA:16233"/>
        <dbReference type="ChEBI" id="CHEBI:11561"/>
        <dbReference type="ChEBI" id="CHEBI:15378"/>
        <dbReference type="ChEBI" id="CHEBI:15980"/>
        <dbReference type="ChEBI" id="CHEBI:57783"/>
        <dbReference type="ChEBI" id="CHEBI:58349"/>
        <dbReference type="EC" id="1.1.1.169"/>
    </reaction>
</comment>
<organism evidence="14 15">
    <name type="scientific">Anoxynatronum buryatiense</name>
    <dbReference type="NCBI Taxonomy" id="489973"/>
    <lineage>
        <taxon>Bacteria</taxon>
        <taxon>Bacillati</taxon>
        <taxon>Bacillota</taxon>
        <taxon>Clostridia</taxon>
        <taxon>Eubacteriales</taxon>
        <taxon>Clostridiaceae</taxon>
        <taxon>Anoxynatronum</taxon>
    </lineage>
</organism>
<evidence type="ECO:0000313" key="15">
    <source>
        <dbReference type="Proteomes" id="UP001158066"/>
    </source>
</evidence>
<evidence type="ECO:0000256" key="5">
    <source>
        <dbReference type="ARBA" id="ARBA00019465"/>
    </source>
</evidence>
<dbReference type="InterPro" id="IPR036291">
    <property type="entry name" value="NAD(P)-bd_dom_sf"/>
</dbReference>
<dbReference type="FunFam" id="1.10.1040.10:FF:000017">
    <property type="entry name" value="2-dehydropantoate 2-reductase"/>
    <property type="match status" value="1"/>
</dbReference>
<reference evidence="14" key="1">
    <citation type="submission" date="2017-05" db="EMBL/GenBank/DDBJ databases">
        <authorList>
            <person name="Varghese N."/>
            <person name="Submissions S."/>
        </authorList>
    </citation>
    <scope>NUCLEOTIDE SEQUENCE</scope>
    <source>
        <strain evidence="14">Su22</strain>
    </source>
</reference>
<feature type="domain" description="Ketopantoate reductase C-terminal" evidence="13">
    <location>
        <begin position="178"/>
        <end position="302"/>
    </location>
</feature>
<sequence>MKIAVVGAGAMGCLYGGLLSDVGNQVFLVDVWQEHVDVINQKGLSISGVSGDRRITSIRATTSAMDVGICDLVIIFVKSTATRLAVQHAQPLIGADTLVLTLQNGLGNAEVISESVGEDKVIAGVTAHGSTLLGPGAVRHAGQGPTVIGSLVPRKDNRLEKICTAFQQAGLETVVDDNVMGLIWGKLMANIGINALTAITGLQNGELLQYAETEELLEKAVQEAREVARVKGITIKEEDPVAYVKSVCRKTAENRSSMLQDITRGSRTEIDVINGAIVAEGLRLGVETPVNRVLTLLVRTIEKKPAVQE</sequence>
<evidence type="ECO:0000256" key="6">
    <source>
        <dbReference type="ARBA" id="ARBA00022655"/>
    </source>
</evidence>